<dbReference type="Proteomes" id="UP000249794">
    <property type="component" value="Unassembled WGS sequence"/>
</dbReference>
<dbReference type="EMBL" id="QBMP01000176">
    <property type="protein sequence ID" value="PZO51069.1"/>
    <property type="molecule type" value="Genomic_DNA"/>
</dbReference>
<evidence type="ECO:0000313" key="11">
    <source>
        <dbReference type="Proteomes" id="UP000249794"/>
    </source>
</evidence>
<keyword evidence="4" id="KW-0862">Zinc</keyword>
<evidence type="ECO:0000259" key="8">
    <source>
        <dbReference type="Pfam" id="PF07282"/>
    </source>
</evidence>
<evidence type="ECO:0000256" key="6">
    <source>
        <dbReference type="ARBA" id="ARBA00023172"/>
    </source>
</evidence>
<dbReference type="GO" id="GO:0046872">
    <property type="term" value="F:metal ion binding"/>
    <property type="evidence" value="ECO:0007669"/>
    <property type="project" value="UniProtKB-KW"/>
</dbReference>
<evidence type="ECO:0000256" key="3">
    <source>
        <dbReference type="ARBA" id="ARBA00022723"/>
    </source>
</evidence>
<evidence type="ECO:0000256" key="2">
    <source>
        <dbReference type="ARBA" id="ARBA00022578"/>
    </source>
</evidence>
<evidence type="ECO:0000259" key="9">
    <source>
        <dbReference type="Pfam" id="PF12323"/>
    </source>
</evidence>
<evidence type="ECO:0000256" key="4">
    <source>
        <dbReference type="ARBA" id="ARBA00022833"/>
    </source>
</evidence>
<keyword evidence="6" id="KW-0233">DNA recombination</keyword>
<dbReference type="InterPro" id="IPR001959">
    <property type="entry name" value="Transposase"/>
</dbReference>
<protein>
    <submittedName>
        <fullName evidence="10">Transposase</fullName>
    </submittedName>
</protein>
<dbReference type="AlphaFoldDB" id="A0A2W4X9F3"/>
<dbReference type="Pfam" id="PF01385">
    <property type="entry name" value="OrfB_IS605"/>
    <property type="match status" value="1"/>
</dbReference>
<comment type="similarity">
    <text evidence="1">In the C-terminal section; belongs to the transposase 35 family.</text>
</comment>
<proteinExistence type="inferred from homology"/>
<organism evidence="10 11">
    <name type="scientific">Phormidesmis priestleyi</name>
    <dbReference type="NCBI Taxonomy" id="268141"/>
    <lineage>
        <taxon>Bacteria</taxon>
        <taxon>Bacillati</taxon>
        <taxon>Cyanobacteriota</taxon>
        <taxon>Cyanophyceae</taxon>
        <taxon>Leptolyngbyales</taxon>
        <taxon>Leptolyngbyaceae</taxon>
        <taxon>Phormidesmis</taxon>
    </lineage>
</organism>
<comment type="caution">
    <text evidence="10">The sequence shown here is derived from an EMBL/GenBank/DDBJ whole genome shotgun (WGS) entry which is preliminary data.</text>
</comment>
<evidence type="ECO:0000313" key="10">
    <source>
        <dbReference type="EMBL" id="PZO51069.1"/>
    </source>
</evidence>
<feature type="domain" description="Transposase putative helix-turn-helix" evidence="9">
    <location>
        <begin position="1"/>
        <end position="46"/>
    </location>
</feature>
<dbReference type="Pfam" id="PF12323">
    <property type="entry name" value="HTH_OrfB_IS605"/>
    <property type="match status" value="1"/>
</dbReference>
<evidence type="ECO:0000256" key="5">
    <source>
        <dbReference type="ARBA" id="ARBA00023125"/>
    </source>
</evidence>
<keyword evidence="3" id="KW-0479">Metal-binding</keyword>
<keyword evidence="2" id="KW-0815">Transposition</keyword>
<dbReference type="InterPro" id="IPR010095">
    <property type="entry name" value="Cas12f1-like_TNB"/>
</dbReference>
<dbReference type="InterPro" id="IPR021027">
    <property type="entry name" value="Transposase_put_HTH"/>
</dbReference>
<dbReference type="GO" id="GO:0003677">
    <property type="term" value="F:DNA binding"/>
    <property type="evidence" value="ECO:0007669"/>
    <property type="project" value="UniProtKB-KW"/>
</dbReference>
<dbReference type="GO" id="GO:0032196">
    <property type="term" value="P:transposition"/>
    <property type="evidence" value="ECO:0007669"/>
    <property type="project" value="UniProtKB-KW"/>
</dbReference>
<dbReference type="Pfam" id="PF07282">
    <property type="entry name" value="Cas12f1-like_TNB"/>
    <property type="match status" value="1"/>
</dbReference>
<evidence type="ECO:0000256" key="1">
    <source>
        <dbReference type="ARBA" id="ARBA00008761"/>
    </source>
</evidence>
<reference evidence="11" key="1">
    <citation type="submission" date="2018-04" db="EMBL/GenBank/DDBJ databases">
        <authorList>
            <person name="Cornet L."/>
        </authorList>
    </citation>
    <scope>NUCLEOTIDE SEQUENCE [LARGE SCALE GENOMIC DNA]</scope>
</reference>
<dbReference type="NCBIfam" id="NF040570">
    <property type="entry name" value="guided_TnpB"/>
    <property type="match status" value="1"/>
</dbReference>
<reference evidence="10 11" key="2">
    <citation type="submission" date="2018-06" db="EMBL/GenBank/DDBJ databases">
        <title>Metagenomic assembly of (sub)arctic Cyanobacteria and their associated microbiome from non-axenic cultures.</title>
        <authorList>
            <person name="Baurain D."/>
        </authorList>
    </citation>
    <scope>NUCLEOTIDE SEQUENCE [LARGE SCALE GENOMIC DNA]</scope>
    <source>
        <strain evidence="10">ULC027bin1</strain>
    </source>
</reference>
<gene>
    <name evidence="10" type="ORF">DCF15_15205</name>
</gene>
<accession>A0A2W4X9F3</accession>
<feature type="domain" description="Probable transposase IS891/IS1136/IS1341" evidence="7">
    <location>
        <begin position="198"/>
        <end position="295"/>
    </location>
</feature>
<evidence type="ECO:0000259" key="7">
    <source>
        <dbReference type="Pfam" id="PF01385"/>
    </source>
</evidence>
<sequence length="395" mass="44777">MLIFNYQYRIYPSADQAATLDDWLETSRRVYNYALREIKDWSQSRKCPVNACDLHSCYIIPADAPYPSEQRQQAGLAKAKQVIPNLKTVPAQNLQQAIKRLHKSFDAKRKRGFGYPRFKKFGQWRSTLFPQFKVSPLDAEAGALKLPKLGEVTINLHRPIPDGFTIANVRVVKKADHWFANLCIKCDVDVPVIGFYGHAMGVDVGMDYFLATSDGLQVKAPKFFKQSQSKLKLLQRRLARKTKGSANYQQARIAVARQYRHIANQRRDLHFKLANQLCDGADSIFFEDIDFRIMAKGFLGKHTLDAGFGQFREITKQVAFKRGKFSANVDHRGTSQECPDCGAEVRKELADRVHSCHACGSIKPRDVASGQVIRSRGVALYSEQIPVEYRGMETA</sequence>
<feature type="domain" description="Cas12f1-like TNB" evidence="8">
    <location>
        <begin position="308"/>
        <end position="369"/>
    </location>
</feature>
<name>A0A2W4X9F3_9CYAN</name>
<keyword evidence="5" id="KW-0238">DNA-binding</keyword>
<dbReference type="GO" id="GO:0006310">
    <property type="term" value="P:DNA recombination"/>
    <property type="evidence" value="ECO:0007669"/>
    <property type="project" value="UniProtKB-KW"/>
</dbReference>